<dbReference type="VEuPathDB" id="AmoebaDB:ACA1_326840"/>
<evidence type="ECO:0000256" key="17">
    <source>
        <dbReference type="ARBA" id="ARBA00029438"/>
    </source>
</evidence>
<feature type="chain" id="PRO_5003991330" description="Mevalonate kinase" evidence="19">
    <location>
        <begin position="23"/>
        <end position="413"/>
    </location>
</feature>
<evidence type="ECO:0000256" key="5">
    <source>
        <dbReference type="ARBA" id="ARBA00022516"/>
    </source>
</evidence>
<dbReference type="STRING" id="1257118.L8HKI6"/>
<evidence type="ECO:0000259" key="20">
    <source>
        <dbReference type="Pfam" id="PF00288"/>
    </source>
</evidence>
<dbReference type="PRINTS" id="PR00959">
    <property type="entry name" value="MEVGALKINASE"/>
</dbReference>
<protein>
    <recommendedName>
        <fullName evidence="3 18">Mevalonate kinase</fullName>
        <shortName evidence="18">MK</shortName>
        <ecNumber evidence="3 18">2.7.1.36</ecNumber>
    </recommendedName>
</protein>
<evidence type="ECO:0000256" key="8">
    <source>
        <dbReference type="ARBA" id="ARBA00022741"/>
    </source>
</evidence>
<dbReference type="GeneID" id="14926795"/>
<dbReference type="SUPFAM" id="SSF55060">
    <property type="entry name" value="GHMP Kinase, C-terminal domain"/>
    <property type="match status" value="1"/>
</dbReference>
<keyword evidence="9 18" id="KW-0418">Kinase</keyword>
<sequence length="413" mass="43400">MIILSFLLSQVILFGEHAVVFGKTALAASLSNLRTFAHLTAGGEGVVALELPDLPSAPTLAFALPELQALRSHFHGVSLTDADEKAAEPADDDAAVKALKVLCAQRADESEHHFSALVVFLYLYLSLATAAADRGTKATESVRVRIRSTVPVGAGLGSSAAFSVSCAAALLQHFHGSHGADGAPTENAATSKANINRWALKAEKIIHGTPSGIDNSIATFGGALTFHRKQVEGRVVGVMEHLDSFPPLQFVLTNTAVPRKTSVLVAGVRTLRERYPEVIDPVLDSIHALTVKAIGYLAAAANSQASEGELHTHLASLIDVNHHLLNAVGVGHPQLDKIRLLSAQYKLHSKLTGAGGGGCAFTLLTNETSEEQTKQLIADLDREFGPSSSLTTGVGGPGVTFHGTADLPTHFHN</sequence>
<keyword evidence="6 18" id="KW-0808">Transferase</keyword>
<evidence type="ECO:0000256" key="12">
    <source>
        <dbReference type="ARBA" id="ARBA00022955"/>
    </source>
</evidence>
<dbReference type="PANTHER" id="PTHR43290:SF2">
    <property type="entry name" value="MEVALONATE KINASE"/>
    <property type="match status" value="1"/>
</dbReference>
<keyword evidence="10 18" id="KW-0067">ATP-binding</keyword>
<dbReference type="PROSITE" id="PS00627">
    <property type="entry name" value="GHMP_KINASES_ATP"/>
    <property type="match status" value="1"/>
</dbReference>
<reference evidence="22 23" key="1">
    <citation type="journal article" date="2013" name="Genome Biol.">
        <title>Genome of Acanthamoeba castellanii highlights extensive lateral gene transfer and early evolution of tyrosine kinase signaling.</title>
        <authorList>
            <person name="Clarke M."/>
            <person name="Lohan A.J."/>
            <person name="Liu B."/>
            <person name="Lagkouvardos I."/>
            <person name="Roy S."/>
            <person name="Zafar N."/>
            <person name="Bertelli C."/>
            <person name="Schilde C."/>
            <person name="Kianianmomeni A."/>
            <person name="Burglin T.R."/>
            <person name="Frech C."/>
            <person name="Turcotte B."/>
            <person name="Kopec K.O."/>
            <person name="Synnott J.M."/>
            <person name="Choo C."/>
            <person name="Paponov I."/>
            <person name="Finkler A."/>
            <person name="Soon Heng Tan C."/>
            <person name="Hutchins A.P."/>
            <person name="Weinmeier T."/>
            <person name="Rattei T."/>
            <person name="Chu J.S."/>
            <person name="Gimenez G."/>
            <person name="Irimia M."/>
            <person name="Rigden D.J."/>
            <person name="Fitzpatrick D.A."/>
            <person name="Lorenzo-Morales J."/>
            <person name="Bateman A."/>
            <person name="Chiu C.H."/>
            <person name="Tang P."/>
            <person name="Hegemann P."/>
            <person name="Fromm H."/>
            <person name="Raoult D."/>
            <person name="Greub G."/>
            <person name="Miranda-Saavedra D."/>
            <person name="Chen N."/>
            <person name="Nash P."/>
            <person name="Ginger M.L."/>
            <person name="Horn M."/>
            <person name="Schaap P."/>
            <person name="Caler L."/>
            <person name="Loftus B."/>
        </authorList>
    </citation>
    <scope>NUCLEOTIDE SEQUENCE [LARGE SCALE GENOMIC DNA]</scope>
    <source>
        <strain evidence="22 23">Neff</strain>
    </source>
</reference>
<dbReference type="Gene3D" id="3.30.230.10">
    <property type="match status" value="1"/>
</dbReference>
<dbReference type="GO" id="GO:0016126">
    <property type="term" value="P:sterol biosynthetic process"/>
    <property type="evidence" value="ECO:0007669"/>
    <property type="project" value="UniProtKB-KW"/>
</dbReference>
<dbReference type="Gene3D" id="3.30.70.890">
    <property type="entry name" value="GHMP kinase, C-terminal domain"/>
    <property type="match status" value="1"/>
</dbReference>
<comment type="similarity">
    <text evidence="2 18">Belongs to the GHMP kinase family. Mevalonate kinase subfamily.</text>
</comment>
<dbReference type="InterPro" id="IPR014721">
    <property type="entry name" value="Ribsml_uS5_D2-typ_fold_subgr"/>
</dbReference>
<dbReference type="AlphaFoldDB" id="L8HKI6"/>
<feature type="signal peptide" evidence="19">
    <location>
        <begin position="1"/>
        <end position="22"/>
    </location>
</feature>
<dbReference type="InterPro" id="IPR036554">
    <property type="entry name" value="GHMP_kinase_C_sf"/>
</dbReference>
<evidence type="ECO:0000256" key="9">
    <source>
        <dbReference type="ARBA" id="ARBA00022777"/>
    </source>
</evidence>
<evidence type="ECO:0000256" key="6">
    <source>
        <dbReference type="ARBA" id="ARBA00022679"/>
    </source>
</evidence>
<dbReference type="FunFam" id="3.30.70.890:FF:000003">
    <property type="entry name" value="Mevalonate kinase"/>
    <property type="match status" value="1"/>
</dbReference>
<keyword evidence="19" id="KW-0732">Signal</keyword>
<keyword evidence="11" id="KW-0460">Magnesium</keyword>
<keyword evidence="23" id="KW-1185">Reference proteome</keyword>
<keyword evidence="13 18" id="KW-0756">Sterol biosynthesis</keyword>
<dbReference type="InterPro" id="IPR006203">
    <property type="entry name" value="GHMP_knse_ATP-bd_CS"/>
</dbReference>
<keyword evidence="5 18" id="KW-0444">Lipid biosynthesis</keyword>
<dbReference type="GO" id="GO:0046872">
    <property type="term" value="F:metal ion binding"/>
    <property type="evidence" value="ECO:0007669"/>
    <property type="project" value="UniProtKB-KW"/>
</dbReference>
<dbReference type="InterPro" id="IPR020568">
    <property type="entry name" value="Ribosomal_Su5_D2-typ_SF"/>
</dbReference>
<dbReference type="NCBIfam" id="TIGR00549">
    <property type="entry name" value="mevalon_kin"/>
    <property type="match status" value="1"/>
</dbReference>
<name>L8HKI6_ACACF</name>
<dbReference type="Proteomes" id="UP000011083">
    <property type="component" value="Unassembled WGS sequence"/>
</dbReference>
<dbReference type="EC" id="2.7.1.36" evidence="3 18"/>
<dbReference type="SUPFAM" id="SSF54211">
    <property type="entry name" value="Ribosomal protein S5 domain 2-like"/>
    <property type="match status" value="1"/>
</dbReference>
<evidence type="ECO:0000256" key="11">
    <source>
        <dbReference type="ARBA" id="ARBA00022842"/>
    </source>
</evidence>
<comment type="catalytic activity">
    <reaction evidence="18">
        <text>(R)-mevalonate + ATP = (R)-5-phosphomevalonate + ADP + H(+)</text>
        <dbReference type="Rhea" id="RHEA:17065"/>
        <dbReference type="ChEBI" id="CHEBI:15378"/>
        <dbReference type="ChEBI" id="CHEBI:30616"/>
        <dbReference type="ChEBI" id="CHEBI:36464"/>
        <dbReference type="ChEBI" id="CHEBI:58146"/>
        <dbReference type="ChEBI" id="CHEBI:456216"/>
        <dbReference type="EC" id="2.7.1.36"/>
    </reaction>
</comment>
<dbReference type="UniPathway" id="UPA00057">
    <property type="reaction ID" value="UER00098"/>
</dbReference>
<evidence type="ECO:0000256" key="19">
    <source>
        <dbReference type="SAM" id="SignalP"/>
    </source>
</evidence>
<proteinExistence type="inferred from homology"/>
<dbReference type="GO" id="GO:0005829">
    <property type="term" value="C:cytosol"/>
    <property type="evidence" value="ECO:0007669"/>
    <property type="project" value="TreeGrafter"/>
</dbReference>
<evidence type="ECO:0000256" key="3">
    <source>
        <dbReference type="ARBA" id="ARBA00012103"/>
    </source>
</evidence>
<dbReference type="InterPro" id="IPR006204">
    <property type="entry name" value="GHMP_kinase_N_dom"/>
</dbReference>
<dbReference type="Pfam" id="PF00288">
    <property type="entry name" value="GHMP_kinases_N"/>
    <property type="match status" value="1"/>
</dbReference>
<evidence type="ECO:0000256" key="2">
    <source>
        <dbReference type="ARBA" id="ARBA00006495"/>
    </source>
</evidence>
<comment type="subcellular location">
    <subcellularLocation>
        <location evidence="1 18">Cytoplasm</location>
    </subcellularLocation>
</comment>
<evidence type="ECO:0000259" key="21">
    <source>
        <dbReference type="Pfam" id="PF08544"/>
    </source>
</evidence>
<evidence type="ECO:0000256" key="15">
    <source>
        <dbReference type="ARBA" id="ARBA00023166"/>
    </source>
</evidence>
<dbReference type="OMA" id="LMDFNHG"/>
<feature type="domain" description="GHMP kinase C-terminal" evidence="21">
    <location>
        <begin position="314"/>
        <end position="372"/>
    </location>
</feature>
<dbReference type="OrthoDB" id="1652964at2759"/>
<dbReference type="Pfam" id="PF08544">
    <property type="entry name" value="GHMP_kinases_C"/>
    <property type="match status" value="1"/>
</dbReference>
<keyword evidence="7" id="KW-0479">Metal-binding</keyword>
<dbReference type="EMBL" id="KB007792">
    <property type="protein sequence ID" value="ELR25725.1"/>
    <property type="molecule type" value="Genomic_DNA"/>
</dbReference>
<evidence type="ECO:0000256" key="10">
    <source>
        <dbReference type="ARBA" id="ARBA00022840"/>
    </source>
</evidence>
<evidence type="ECO:0000256" key="4">
    <source>
        <dbReference type="ARBA" id="ARBA00022490"/>
    </source>
</evidence>
<dbReference type="InterPro" id="IPR006205">
    <property type="entry name" value="Mev_gal_kin"/>
</dbReference>
<keyword evidence="16 18" id="KW-0753">Steroid metabolism</keyword>
<evidence type="ECO:0000256" key="14">
    <source>
        <dbReference type="ARBA" id="ARBA00023098"/>
    </source>
</evidence>
<comment type="pathway">
    <text evidence="17 18">Isoprenoid biosynthesis; isopentenyl diphosphate biosynthesis via mevalonate pathway; isopentenyl diphosphate from (R)-mevalonate: step 1/3.</text>
</comment>
<evidence type="ECO:0000313" key="22">
    <source>
        <dbReference type="EMBL" id="ELR25725.1"/>
    </source>
</evidence>
<evidence type="ECO:0000256" key="13">
    <source>
        <dbReference type="ARBA" id="ARBA00023011"/>
    </source>
</evidence>
<keyword evidence="4 18" id="KW-0963">Cytoplasm</keyword>
<keyword evidence="12 18" id="KW-0752">Steroid biosynthesis</keyword>
<feature type="domain" description="GHMP kinase N-terminal" evidence="20">
    <location>
        <begin position="133"/>
        <end position="222"/>
    </location>
</feature>
<evidence type="ECO:0000256" key="1">
    <source>
        <dbReference type="ARBA" id="ARBA00004496"/>
    </source>
</evidence>
<dbReference type="KEGG" id="acan:ACA1_326840"/>
<dbReference type="PANTHER" id="PTHR43290">
    <property type="entry name" value="MEVALONATE KINASE"/>
    <property type="match status" value="1"/>
</dbReference>
<accession>L8HKI6</accession>
<evidence type="ECO:0000256" key="7">
    <source>
        <dbReference type="ARBA" id="ARBA00022723"/>
    </source>
</evidence>
<keyword evidence="8 18" id="KW-0547">Nucleotide-binding</keyword>
<evidence type="ECO:0000256" key="16">
    <source>
        <dbReference type="ARBA" id="ARBA00023221"/>
    </source>
</evidence>
<dbReference type="GO" id="GO:0004496">
    <property type="term" value="F:mevalonate kinase activity"/>
    <property type="evidence" value="ECO:0007669"/>
    <property type="project" value="UniProtKB-EC"/>
</dbReference>
<evidence type="ECO:0000256" key="18">
    <source>
        <dbReference type="RuleBase" id="RU363087"/>
    </source>
</evidence>
<gene>
    <name evidence="22" type="ORF">ACA1_326840</name>
</gene>
<keyword evidence="15 18" id="KW-1207">Sterol metabolism</keyword>
<dbReference type="InterPro" id="IPR013750">
    <property type="entry name" value="GHMP_kinase_C_dom"/>
</dbReference>
<organism evidence="22 23">
    <name type="scientific">Acanthamoeba castellanii (strain ATCC 30010 / Neff)</name>
    <dbReference type="NCBI Taxonomy" id="1257118"/>
    <lineage>
        <taxon>Eukaryota</taxon>
        <taxon>Amoebozoa</taxon>
        <taxon>Discosea</taxon>
        <taxon>Longamoebia</taxon>
        <taxon>Centramoebida</taxon>
        <taxon>Acanthamoebidae</taxon>
        <taxon>Acanthamoeba</taxon>
    </lineage>
</organism>
<keyword evidence="14 18" id="KW-0443">Lipid metabolism</keyword>
<dbReference type="GO" id="GO:0005524">
    <property type="term" value="F:ATP binding"/>
    <property type="evidence" value="ECO:0007669"/>
    <property type="project" value="UniProtKB-KW"/>
</dbReference>
<dbReference type="GO" id="GO:0019287">
    <property type="term" value="P:isopentenyl diphosphate biosynthetic process, mevalonate pathway"/>
    <property type="evidence" value="ECO:0007669"/>
    <property type="project" value="UniProtKB-UniPathway"/>
</dbReference>
<dbReference type="RefSeq" id="XP_004358289.1">
    <property type="nucleotide sequence ID" value="XM_004358232.1"/>
</dbReference>
<evidence type="ECO:0000313" key="23">
    <source>
        <dbReference type="Proteomes" id="UP000011083"/>
    </source>
</evidence>